<organism evidence="3 4">
    <name type="scientific">Micromonospora auratinigra</name>
    <dbReference type="NCBI Taxonomy" id="261654"/>
    <lineage>
        <taxon>Bacteria</taxon>
        <taxon>Bacillati</taxon>
        <taxon>Actinomycetota</taxon>
        <taxon>Actinomycetes</taxon>
        <taxon>Micromonosporales</taxon>
        <taxon>Micromonosporaceae</taxon>
        <taxon>Micromonospora</taxon>
    </lineage>
</organism>
<keyword evidence="2" id="KW-0812">Transmembrane</keyword>
<sequence>MAESLPNGYDVRPLGTVEVMEVALWVVLVLMLGGAFVFWRWGSRSRRATELADARAEAQRWYERLGGQLMNLSGDQPAVRQALVDAGERYNAAGSQLEQARTPQQFALARETALEGLTYIRAARTAMGIDPGPALPPLASARGVGQLTKEREVNVQGQTFRAGPQPGSHTPYYYPGGHYQGRPVPAGWYSTPWWKTALGAGAGVLGGMLIADALFSPAFADPGYGYEAGYQEGFNDGFDDGQDQGGDFGDQGGGDQFAGDQGDWSGGGDYAGGTYAGDFSGGGDYGGGDFGGGDFGGGDFGGGDFGGGDW</sequence>
<evidence type="ECO:0000313" key="3">
    <source>
        <dbReference type="EMBL" id="SBT51936.1"/>
    </source>
</evidence>
<evidence type="ECO:0000256" key="1">
    <source>
        <dbReference type="SAM" id="MobiDB-lite"/>
    </source>
</evidence>
<dbReference type="EMBL" id="LT594323">
    <property type="protein sequence ID" value="SBT51936.1"/>
    <property type="molecule type" value="Genomic_DNA"/>
</dbReference>
<keyword evidence="2" id="KW-1133">Transmembrane helix</keyword>
<dbReference type="AlphaFoldDB" id="A0A1A9A758"/>
<gene>
    <name evidence="3" type="ORF">GA0070611_5416</name>
</gene>
<dbReference type="Proteomes" id="UP000199385">
    <property type="component" value="Chromosome I"/>
</dbReference>
<evidence type="ECO:0000313" key="4">
    <source>
        <dbReference type="Proteomes" id="UP000199385"/>
    </source>
</evidence>
<protein>
    <recommendedName>
        <fullName evidence="5">DUF1542 domain-containing protein</fullName>
    </recommendedName>
</protein>
<feature type="region of interest" description="Disordered" evidence="1">
    <location>
        <begin position="233"/>
        <end position="264"/>
    </location>
</feature>
<evidence type="ECO:0000256" key="2">
    <source>
        <dbReference type="SAM" id="Phobius"/>
    </source>
</evidence>
<accession>A0A1A9A758</accession>
<feature type="compositionally biased region" description="Gly residues" evidence="1">
    <location>
        <begin position="243"/>
        <end position="256"/>
    </location>
</feature>
<keyword evidence="2" id="KW-0472">Membrane</keyword>
<reference evidence="4" key="1">
    <citation type="submission" date="2016-06" db="EMBL/GenBank/DDBJ databases">
        <authorList>
            <person name="Varghese N."/>
            <person name="Submissions Spin"/>
        </authorList>
    </citation>
    <scope>NUCLEOTIDE SEQUENCE [LARGE SCALE GENOMIC DNA]</scope>
    <source>
        <strain evidence="4">DSM 44815</strain>
    </source>
</reference>
<dbReference type="PATRIC" id="fig|261654.4.peg.5488"/>
<evidence type="ECO:0008006" key="5">
    <source>
        <dbReference type="Google" id="ProtNLM"/>
    </source>
</evidence>
<proteinExistence type="predicted"/>
<dbReference type="STRING" id="261654.GA0070611_5416"/>
<keyword evidence="4" id="KW-1185">Reference proteome</keyword>
<feature type="transmembrane region" description="Helical" evidence="2">
    <location>
        <begin position="22"/>
        <end position="41"/>
    </location>
</feature>
<name>A0A1A9A758_9ACTN</name>